<feature type="transmembrane region" description="Helical" evidence="4">
    <location>
        <begin position="100"/>
        <end position="122"/>
    </location>
</feature>
<dbReference type="AlphaFoldDB" id="A0A3Q1C427"/>
<keyword evidence="4" id="KW-0472">Membrane</keyword>
<dbReference type="InterPro" id="IPR016186">
    <property type="entry name" value="C-type_lectin-like/link_sf"/>
</dbReference>
<feature type="domain" description="C-type lectin" evidence="5">
    <location>
        <begin position="263"/>
        <end position="379"/>
    </location>
</feature>
<evidence type="ECO:0000259" key="5">
    <source>
        <dbReference type="PROSITE" id="PS50041"/>
    </source>
</evidence>
<evidence type="ECO:0000313" key="6">
    <source>
        <dbReference type="Ensembl" id="ENSAOCP00000021435.2"/>
    </source>
</evidence>
<dbReference type="InterPro" id="IPR051527">
    <property type="entry name" value="KLR_subfamily_B"/>
</dbReference>
<evidence type="ECO:0000313" key="7">
    <source>
        <dbReference type="Proteomes" id="UP001501940"/>
    </source>
</evidence>
<dbReference type="GO" id="GO:0038023">
    <property type="term" value="F:signaling receptor activity"/>
    <property type="evidence" value="ECO:0007669"/>
    <property type="project" value="TreeGrafter"/>
</dbReference>
<dbReference type="PROSITE" id="PS00615">
    <property type="entry name" value="C_TYPE_LECTIN_1"/>
    <property type="match status" value="1"/>
</dbReference>
<dbReference type="InterPro" id="IPR016187">
    <property type="entry name" value="CTDL_fold"/>
</dbReference>
<dbReference type="Gene3D" id="3.10.100.10">
    <property type="entry name" value="Mannose-Binding Protein A, subunit A"/>
    <property type="match status" value="1"/>
</dbReference>
<protein>
    <recommendedName>
        <fullName evidence="5">C-type lectin domain-containing protein</fullName>
    </recommendedName>
</protein>
<organism evidence="6 7">
    <name type="scientific">Amphiprion ocellaris</name>
    <name type="common">Clown anemonefish</name>
    <dbReference type="NCBI Taxonomy" id="80972"/>
    <lineage>
        <taxon>Eukaryota</taxon>
        <taxon>Metazoa</taxon>
        <taxon>Chordata</taxon>
        <taxon>Craniata</taxon>
        <taxon>Vertebrata</taxon>
        <taxon>Euteleostomi</taxon>
        <taxon>Actinopterygii</taxon>
        <taxon>Neopterygii</taxon>
        <taxon>Teleostei</taxon>
        <taxon>Neoteleostei</taxon>
        <taxon>Acanthomorphata</taxon>
        <taxon>Ovalentaria</taxon>
        <taxon>Pomacentridae</taxon>
        <taxon>Amphiprion</taxon>
    </lineage>
</organism>
<reference evidence="6" key="2">
    <citation type="submission" date="2025-08" db="UniProtKB">
        <authorList>
            <consortium name="Ensembl"/>
        </authorList>
    </citation>
    <scope>IDENTIFICATION</scope>
</reference>
<dbReference type="GO" id="GO:0042269">
    <property type="term" value="P:regulation of natural killer cell mediated cytotoxicity"/>
    <property type="evidence" value="ECO:0007669"/>
    <property type="project" value="TreeGrafter"/>
</dbReference>
<dbReference type="InterPro" id="IPR001304">
    <property type="entry name" value="C-type_lectin-like"/>
</dbReference>
<evidence type="ECO:0000256" key="1">
    <source>
        <dbReference type="ARBA" id="ARBA00022989"/>
    </source>
</evidence>
<evidence type="ECO:0000256" key="4">
    <source>
        <dbReference type="SAM" id="Phobius"/>
    </source>
</evidence>
<dbReference type="GO" id="GO:0009986">
    <property type="term" value="C:cell surface"/>
    <property type="evidence" value="ECO:0007669"/>
    <property type="project" value="TreeGrafter"/>
</dbReference>
<sequence>MTNSNFSYYGALWFSCSGTSLSKSLIKFIRDSAMMADGDVSYASVVFKANKQPRQEAQKEEETVYDEVKVANQTAEQNPDVNGFLPDKKADSRRRCYQQLACGLGALCVVLLLGIIAIVIYISTLNNVNDVSQLSQLKDNQTALMAVNRNLTKIYNKLSSDNEKLMRNHDNLTVQFDNLTQAYAVLESNITSLTAEKRNLTTNINKLNAQNQELEMDKNNLAEQIQNWKKFNTSRAQWSIDEYCPKNEGKRECEPCQKGWRTAESNCYAINDPTNYEYLRTWEEAQEDCSGKNSDLVVVATEAEKNYVNANSWPYGNLIQYWIGLRAVDGKWKWIDGSDLTENSWMSGQSAVDGYCVVSIQNKGWKSVNCTQKNRWICQKKALSV</sequence>
<keyword evidence="2" id="KW-1015">Disulfide bond</keyword>
<evidence type="ECO:0000256" key="2">
    <source>
        <dbReference type="ARBA" id="ARBA00023157"/>
    </source>
</evidence>
<evidence type="ECO:0000256" key="3">
    <source>
        <dbReference type="SAM" id="Coils"/>
    </source>
</evidence>
<dbReference type="STRING" id="80972.ENSAOCP00000021435"/>
<dbReference type="SUPFAM" id="SSF56436">
    <property type="entry name" value="C-type lectin-like"/>
    <property type="match status" value="1"/>
</dbReference>
<feature type="coiled-coil region" evidence="3">
    <location>
        <begin position="148"/>
        <end position="231"/>
    </location>
</feature>
<accession>A0A3Q1C427</accession>
<dbReference type="GO" id="GO:0005886">
    <property type="term" value="C:plasma membrane"/>
    <property type="evidence" value="ECO:0007669"/>
    <property type="project" value="TreeGrafter"/>
</dbReference>
<keyword evidence="1 4" id="KW-1133">Transmembrane helix</keyword>
<name>A0A3Q1C427_AMPOC</name>
<dbReference type="Pfam" id="PF00059">
    <property type="entry name" value="Lectin_C"/>
    <property type="match status" value="1"/>
</dbReference>
<keyword evidence="4" id="KW-0812">Transmembrane</keyword>
<dbReference type="PROSITE" id="PS50041">
    <property type="entry name" value="C_TYPE_LECTIN_2"/>
    <property type="match status" value="1"/>
</dbReference>
<proteinExistence type="predicted"/>
<keyword evidence="7" id="KW-1185">Reference proteome</keyword>
<dbReference type="Ensembl" id="ENSAOCT00000010524.2">
    <property type="protein sequence ID" value="ENSAOCP00000021435.2"/>
    <property type="gene ID" value="ENSAOCG00000006213.2"/>
</dbReference>
<reference evidence="6 7" key="1">
    <citation type="submission" date="2022-01" db="EMBL/GenBank/DDBJ databases">
        <title>A chromosome-scale genome assembly of the false clownfish, Amphiprion ocellaris.</title>
        <authorList>
            <person name="Ryu T."/>
        </authorList>
    </citation>
    <scope>NUCLEOTIDE SEQUENCE [LARGE SCALE GENOMIC DNA]</scope>
</reference>
<dbReference type="InterPro" id="IPR018378">
    <property type="entry name" value="C-type_lectin_CS"/>
</dbReference>
<keyword evidence="3" id="KW-0175">Coiled coil</keyword>
<dbReference type="GeneTree" id="ENSGT01030000234575"/>
<dbReference type="PANTHER" id="PTHR46784:SF1">
    <property type="entry name" value="KILLER CELL LECTIN-LIKE RECEPTOR SUBFAMILY B MEMBER 1"/>
    <property type="match status" value="1"/>
</dbReference>
<reference evidence="6" key="3">
    <citation type="submission" date="2025-09" db="UniProtKB">
        <authorList>
            <consortium name="Ensembl"/>
        </authorList>
    </citation>
    <scope>IDENTIFICATION</scope>
</reference>
<dbReference type="Proteomes" id="UP001501940">
    <property type="component" value="Chromosome 9"/>
</dbReference>
<dbReference type="OMA" id="FQSSCYA"/>
<dbReference type="PANTHER" id="PTHR46784">
    <property type="entry name" value="KILLER CELL LECTIN-LIKE RECEPTOR SUBFAMILY B MEMBER 1"/>
    <property type="match status" value="1"/>
</dbReference>
<dbReference type="SMART" id="SM00034">
    <property type="entry name" value="CLECT"/>
    <property type="match status" value="1"/>
</dbReference>